<evidence type="ECO:0000256" key="6">
    <source>
        <dbReference type="ARBA" id="ARBA00023136"/>
    </source>
</evidence>
<reference evidence="11 12" key="1">
    <citation type="submission" date="2018-09" db="EMBL/GenBank/DDBJ databases">
        <authorList>
            <person name="Zhu H."/>
        </authorList>
    </citation>
    <scope>NUCLEOTIDE SEQUENCE [LARGE SCALE GENOMIC DNA]</scope>
    <source>
        <strain evidence="11 12">K1S02-61</strain>
    </source>
</reference>
<keyword evidence="12" id="KW-1185">Reference proteome</keyword>
<name>A0A418XXQ0_9BURK</name>
<dbReference type="Gene3D" id="2.20.200.10">
    <property type="entry name" value="Outer membrane efflux proteins (OEP)"/>
    <property type="match status" value="1"/>
</dbReference>
<dbReference type="EMBL" id="QYUP01000099">
    <property type="protein sequence ID" value="RJG17616.1"/>
    <property type="molecule type" value="Genomic_DNA"/>
</dbReference>
<feature type="chain" id="PRO_5018820302" evidence="9">
    <location>
        <begin position="35"/>
        <end position="481"/>
    </location>
</feature>
<dbReference type="GO" id="GO:0005886">
    <property type="term" value="C:plasma membrane"/>
    <property type="evidence" value="ECO:0007669"/>
    <property type="project" value="UniProtKB-SubCell"/>
</dbReference>
<comment type="similarity">
    <text evidence="2 9">Belongs to the outer membrane factor (OMF) (TC 1.B.17) family.</text>
</comment>
<sequence>MPQSSIQSSRPGRTTLAACLALALAGCAQLPTPAQPGRLATLSDLASSSTFEAPRAEWPSDQWWLAYGDAQLDALVSDALANSPGMAAASARLRLAGAARDITGAASRPQVSASASATSQRLSANHLTPPSATPEGWNDYGRVTVDLGWDLDLWGRQRAALAAATSEREAARADLAQARLLLASSIASGYAELARLFTTRDTAAQAVEVRRKTAQLMNERFANGLENRGAARLADANLAAAEGRLLELDEQIGMQRHALAALMGAGPDRGLAIRRPALVAGRAFGLPPQLDANLLGRRPDVVAARLQAEAGASRIDQKKAEFYPNLNLSAFIGVQSLGLDMLAKGGSVIGSAGPALSLPIFSGGRLRGELDAAHAAHEQAVALYNTTLTRALHELADNALAQKALGARLARSEEAVAAATEAHRIARNRYEGSLDSYLAVLNAEEVLLDSLDAVTNLRARSLMLDIALNRALGGGYLAANQ</sequence>
<accession>A0A418XXQ0</accession>
<proteinExistence type="inferred from homology"/>
<dbReference type="RefSeq" id="WP_119810706.1">
    <property type="nucleotide sequence ID" value="NZ_QYUP01000099.1"/>
</dbReference>
<evidence type="ECO:0000256" key="8">
    <source>
        <dbReference type="ARBA" id="ARBA00023288"/>
    </source>
</evidence>
<dbReference type="PANTHER" id="PTHR30203:SF20">
    <property type="entry name" value="MULTIDRUG RESISTANCE OUTER MEMBRANE PROTEIN MDTP-RELATED"/>
    <property type="match status" value="1"/>
</dbReference>
<dbReference type="Gene3D" id="1.20.1600.10">
    <property type="entry name" value="Outer membrane efflux proteins (OEP)"/>
    <property type="match status" value="1"/>
</dbReference>
<dbReference type="NCBIfam" id="TIGR01845">
    <property type="entry name" value="outer_NodT"/>
    <property type="match status" value="1"/>
</dbReference>
<feature type="compositionally biased region" description="Polar residues" evidence="10">
    <location>
        <begin position="109"/>
        <end position="130"/>
    </location>
</feature>
<feature type="region of interest" description="Disordered" evidence="10">
    <location>
        <begin position="107"/>
        <end position="135"/>
    </location>
</feature>
<gene>
    <name evidence="11" type="ORF">D3872_10395</name>
</gene>
<feature type="signal peptide" evidence="9">
    <location>
        <begin position="1"/>
        <end position="34"/>
    </location>
</feature>
<comment type="subcellular location">
    <subcellularLocation>
        <location evidence="9">Cell membrane</location>
        <topology evidence="9">Lipid-anchor</topology>
    </subcellularLocation>
    <subcellularLocation>
        <location evidence="1">Membrane</location>
    </subcellularLocation>
</comment>
<dbReference type="AlphaFoldDB" id="A0A418XXQ0"/>
<dbReference type="Pfam" id="PF02321">
    <property type="entry name" value="OEP"/>
    <property type="match status" value="2"/>
</dbReference>
<dbReference type="Proteomes" id="UP000284006">
    <property type="component" value="Unassembled WGS sequence"/>
</dbReference>
<dbReference type="PANTHER" id="PTHR30203">
    <property type="entry name" value="OUTER MEMBRANE CATION EFFLUX PROTEIN"/>
    <property type="match status" value="1"/>
</dbReference>
<evidence type="ECO:0000256" key="3">
    <source>
        <dbReference type="ARBA" id="ARBA00022452"/>
    </source>
</evidence>
<evidence type="ECO:0000256" key="7">
    <source>
        <dbReference type="ARBA" id="ARBA00023139"/>
    </source>
</evidence>
<dbReference type="InterPro" id="IPR003423">
    <property type="entry name" value="OMP_efflux"/>
</dbReference>
<organism evidence="11 12">
    <name type="scientific">Massilia cavernae</name>
    <dbReference type="NCBI Taxonomy" id="2320864"/>
    <lineage>
        <taxon>Bacteria</taxon>
        <taxon>Pseudomonadati</taxon>
        <taxon>Pseudomonadota</taxon>
        <taxon>Betaproteobacteria</taxon>
        <taxon>Burkholderiales</taxon>
        <taxon>Oxalobacteraceae</taxon>
        <taxon>Telluria group</taxon>
        <taxon>Massilia</taxon>
    </lineage>
</organism>
<evidence type="ECO:0000313" key="11">
    <source>
        <dbReference type="EMBL" id="RJG17616.1"/>
    </source>
</evidence>
<evidence type="ECO:0000256" key="9">
    <source>
        <dbReference type="RuleBase" id="RU362097"/>
    </source>
</evidence>
<keyword evidence="6 9" id="KW-0472">Membrane</keyword>
<dbReference type="GO" id="GO:0015562">
    <property type="term" value="F:efflux transmembrane transporter activity"/>
    <property type="evidence" value="ECO:0007669"/>
    <property type="project" value="InterPro"/>
</dbReference>
<dbReference type="OrthoDB" id="9770517at2"/>
<evidence type="ECO:0000256" key="5">
    <source>
        <dbReference type="ARBA" id="ARBA00022729"/>
    </source>
</evidence>
<keyword evidence="3 9" id="KW-1134">Transmembrane beta strand</keyword>
<protein>
    <submittedName>
        <fullName evidence="11">Efflux transporter outer membrane subunit</fullName>
    </submittedName>
</protein>
<dbReference type="SUPFAM" id="SSF56954">
    <property type="entry name" value="Outer membrane efflux proteins (OEP)"/>
    <property type="match status" value="1"/>
</dbReference>
<keyword evidence="8 9" id="KW-0449">Lipoprotein</keyword>
<keyword evidence="5 9" id="KW-0732">Signal</keyword>
<evidence type="ECO:0000256" key="1">
    <source>
        <dbReference type="ARBA" id="ARBA00004370"/>
    </source>
</evidence>
<keyword evidence="7 9" id="KW-0564">Palmitate</keyword>
<dbReference type="InterPro" id="IPR010131">
    <property type="entry name" value="MdtP/NodT-like"/>
</dbReference>
<comment type="caution">
    <text evidence="11">The sequence shown here is derived from an EMBL/GenBank/DDBJ whole genome shotgun (WGS) entry which is preliminary data.</text>
</comment>
<evidence type="ECO:0000256" key="10">
    <source>
        <dbReference type="SAM" id="MobiDB-lite"/>
    </source>
</evidence>
<evidence type="ECO:0000256" key="2">
    <source>
        <dbReference type="ARBA" id="ARBA00007613"/>
    </source>
</evidence>
<evidence type="ECO:0000313" key="12">
    <source>
        <dbReference type="Proteomes" id="UP000284006"/>
    </source>
</evidence>
<keyword evidence="4 9" id="KW-0812">Transmembrane</keyword>
<evidence type="ECO:0000256" key="4">
    <source>
        <dbReference type="ARBA" id="ARBA00022692"/>
    </source>
</evidence>